<proteinExistence type="predicted"/>
<dbReference type="SUPFAM" id="SSF52833">
    <property type="entry name" value="Thioredoxin-like"/>
    <property type="match status" value="1"/>
</dbReference>
<dbReference type="InterPro" id="IPR047262">
    <property type="entry name" value="PRX-like1"/>
</dbReference>
<feature type="signal peptide" evidence="1">
    <location>
        <begin position="1"/>
        <end position="23"/>
    </location>
</feature>
<dbReference type="PANTHER" id="PTHR43640">
    <property type="entry name" value="OS07G0260300 PROTEIN"/>
    <property type="match status" value="1"/>
</dbReference>
<keyword evidence="1" id="KW-0732">Signal</keyword>
<dbReference type="GO" id="GO:0016209">
    <property type="term" value="F:antioxidant activity"/>
    <property type="evidence" value="ECO:0007669"/>
    <property type="project" value="InterPro"/>
</dbReference>
<dbReference type="AlphaFoldDB" id="A0A6H2DN21"/>
<protein>
    <submittedName>
        <fullName evidence="3">Redoxin domain-containing protein</fullName>
    </submittedName>
</protein>
<dbReference type="RefSeq" id="WP_168818994.1">
    <property type="nucleotide sequence ID" value="NZ_CP051217.1"/>
</dbReference>
<dbReference type="Pfam" id="PF00578">
    <property type="entry name" value="AhpC-TSA"/>
    <property type="match status" value="1"/>
</dbReference>
<reference evidence="3 4" key="1">
    <citation type="submission" date="2020-04" db="EMBL/GenBank/DDBJ databases">
        <title>Genome sequence for Sphingorhabdus sp. strain M1.</title>
        <authorList>
            <person name="Park S.-J."/>
        </authorList>
    </citation>
    <scope>NUCLEOTIDE SEQUENCE [LARGE SCALE GENOMIC DNA]</scope>
    <source>
        <strain evidence="3 4">JK6</strain>
    </source>
</reference>
<dbReference type="EMBL" id="CP051217">
    <property type="protein sequence ID" value="QJB69151.1"/>
    <property type="molecule type" value="Genomic_DNA"/>
</dbReference>
<evidence type="ECO:0000313" key="3">
    <source>
        <dbReference type="EMBL" id="QJB69151.1"/>
    </source>
</evidence>
<name>A0A6H2DN21_9SPHN</name>
<organism evidence="3 4">
    <name type="scientific">Parasphingorhabdus halotolerans</name>
    <dbReference type="NCBI Taxonomy" id="2725558"/>
    <lineage>
        <taxon>Bacteria</taxon>
        <taxon>Pseudomonadati</taxon>
        <taxon>Pseudomonadota</taxon>
        <taxon>Alphaproteobacteria</taxon>
        <taxon>Sphingomonadales</taxon>
        <taxon>Sphingomonadaceae</taxon>
        <taxon>Parasphingorhabdus</taxon>
    </lineage>
</organism>
<keyword evidence="4" id="KW-1185">Reference proteome</keyword>
<dbReference type="InterPro" id="IPR000866">
    <property type="entry name" value="AhpC/TSA"/>
</dbReference>
<dbReference type="KEGG" id="phao:HF685_07540"/>
<gene>
    <name evidence="3" type="ORF">HF685_07540</name>
</gene>
<dbReference type="PANTHER" id="PTHR43640:SF1">
    <property type="entry name" value="THIOREDOXIN-DEPENDENT PEROXIREDOXIN"/>
    <property type="match status" value="1"/>
</dbReference>
<dbReference type="Proteomes" id="UP000501600">
    <property type="component" value="Chromosome"/>
</dbReference>
<feature type="chain" id="PRO_5026023709" evidence="1">
    <location>
        <begin position="24"/>
        <end position="204"/>
    </location>
</feature>
<dbReference type="InterPro" id="IPR013766">
    <property type="entry name" value="Thioredoxin_domain"/>
</dbReference>
<evidence type="ECO:0000313" key="4">
    <source>
        <dbReference type="Proteomes" id="UP000501600"/>
    </source>
</evidence>
<evidence type="ECO:0000256" key="1">
    <source>
        <dbReference type="SAM" id="SignalP"/>
    </source>
</evidence>
<dbReference type="Gene3D" id="3.40.30.10">
    <property type="entry name" value="Glutaredoxin"/>
    <property type="match status" value="1"/>
</dbReference>
<feature type="domain" description="Thioredoxin" evidence="2">
    <location>
        <begin position="25"/>
        <end position="180"/>
    </location>
</feature>
<dbReference type="InterPro" id="IPR036249">
    <property type="entry name" value="Thioredoxin-like_sf"/>
</dbReference>
<sequence>MPNLKLIPVIAIAAIMLASPLTAAQKNGAVAQDFKLTDMFGKTVQLSKFRGKTVVLEWHNPGCPFVQKHYGGGNMQAAQAAARKQGVVWLTVNSGAEGKQGHMTGPEAQVLAKKQGAAASHYLLDMNGVVGKAYGAKTTPHMYIIDGSGKLVYQGGIDDKPTANPADIRTARNHVTAALGEIKAGKTVSVAQSRPYGCSVKYAS</sequence>
<accession>A0A6H2DN21</accession>
<dbReference type="PROSITE" id="PS51352">
    <property type="entry name" value="THIOREDOXIN_2"/>
    <property type="match status" value="1"/>
</dbReference>
<dbReference type="GO" id="GO:0016491">
    <property type="term" value="F:oxidoreductase activity"/>
    <property type="evidence" value="ECO:0007669"/>
    <property type="project" value="InterPro"/>
</dbReference>
<evidence type="ECO:0000259" key="2">
    <source>
        <dbReference type="PROSITE" id="PS51352"/>
    </source>
</evidence>